<keyword evidence="2" id="KW-1185">Reference proteome</keyword>
<proteinExistence type="predicted"/>
<dbReference type="Proteomes" id="UP000594638">
    <property type="component" value="Unassembled WGS sequence"/>
</dbReference>
<dbReference type="AlphaFoldDB" id="A0A8S0PMK6"/>
<sequence>MEPVASVVDKIKGFAQSTQEFACSLLQRRSNSNRRNPIEILKRLQREAFSDIMKLRDRQDKVERMLTFYKSAKGSPFQEASTHVRGEVDVLAALLMMDSVDEQKIEAIERSGIRTGIQSRFTFETTIREKDTFVAEFVASEKELGGTFGGPLSLSKILYAANISDWCSAVAIPVGARCRDVGVATSSHEDRALTDYSAFGPPLLNQHNGSAIGIMVRKSNVVASLGQFLSGLGVHQNSARFTRSLSTFGQVVYQLSTSTKLSLLGLCKDSRLLNRRVNLGALAIPVSLFKQSISSETSVEEDSSTTRKGRASDGFIALMLETELDDNTRIGGWVEMKNSNPRYLQWAVTMSDTSEDELGWGLSLGGLVRGPKDWEHFQVETFLKVKLGKRFNFEPALLYVMDGASQFPALMFRSTWSL</sequence>
<dbReference type="PANTHER" id="PTHR35097">
    <property type="entry name" value="GDSL ESTERASE/LIPASE"/>
    <property type="match status" value="1"/>
</dbReference>
<organism evidence="1 2">
    <name type="scientific">Olea europaea subsp. europaea</name>
    <dbReference type="NCBI Taxonomy" id="158383"/>
    <lineage>
        <taxon>Eukaryota</taxon>
        <taxon>Viridiplantae</taxon>
        <taxon>Streptophyta</taxon>
        <taxon>Embryophyta</taxon>
        <taxon>Tracheophyta</taxon>
        <taxon>Spermatophyta</taxon>
        <taxon>Magnoliopsida</taxon>
        <taxon>eudicotyledons</taxon>
        <taxon>Gunneridae</taxon>
        <taxon>Pentapetalae</taxon>
        <taxon>asterids</taxon>
        <taxon>lamiids</taxon>
        <taxon>Lamiales</taxon>
        <taxon>Oleaceae</taxon>
        <taxon>Oleeae</taxon>
        <taxon>Olea</taxon>
    </lineage>
</organism>
<evidence type="ECO:0000313" key="1">
    <source>
        <dbReference type="EMBL" id="CAA2954697.1"/>
    </source>
</evidence>
<dbReference type="EMBL" id="CACTIH010000122">
    <property type="protein sequence ID" value="CAA2954697.1"/>
    <property type="molecule type" value="Genomic_DNA"/>
</dbReference>
<reference evidence="1 2" key="1">
    <citation type="submission" date="2019-12" db="EMBL/GenBank/DDBJ databases">
        <authorList>
            <person name="Alioto T."/>
            <person name="Alioto T."/>
            <person name="Gomez Garrido J."/>
        </authorList>
    </citation>
    <scope>NUCLEOTIDE SEQUENCE [LARGE SCALE GENOMIC DNA]</scope>
</reference>
<dbReference type="OrthoDB" id="2017825at2759"/>
<dbReference type="PANTHER" id="PTHR35097:SF1">
    <property type="entry name" value="GDSL ESTERASE_LIPASE"/>
    <property type="match status" value="1"/>
</dbReference>
<name>A0A8S0PMK6_OLEEU</name>
<evidence type="ECO:0000313" key="2">
    <source>
        <dbReference type="Proteomes" id="UP000594638"/>
    </source>
</evidence>
<gene>
    <name evidence="1" type="ORF">OLEA9_A065416</name>
</gene>
<dbReference type="Gramene" id="OE9A065416T2">
    <property type="protein sequence ID" value="OE9A065416C2"/>
    <property type="gene ID" value="OE9A065416"/>
</dbReference>
<comment type="caution">
    <text evidence="1">The sequence shown here is derived from an EMBL/GenBank/DDBJ whole genome shotgun (WGS) entry which is preliminary data.</text>
</comment>
<protein>
    <submittedName>
        <fullName evidence="1">Uncharacterized protein LOC111367571 isoform X1</fullName>
    </submittedName>
</protein>
<accession>A0A8S0PMK6</accession>